<accession>A0A494XFF3</accession>
<reference evidence="2 3" key="1">
    <citation type="submission" date="2018-10" db="EMBL/GenBank/DDBJ databases">
        <title>Robbsia sp. DHC34, isolated from soil.</title>
        <authorList>
            <person name="Gao Z.-H."/>
            <person name="Qiu L.-H."/>
        </authorList>
    </citation>
    <scope>NUCLEOTIDE SEQUENCE [LARGE SCALE GENOMIC DNA]</scope>
    <source>
        <strain evidence="2 3">DHC34</strain>
    </source>
</reference>
<proteinExistence type="predicted"/>
<gene>
    <name evidence="2" type="ORF">D7S86_21590</name>
</gene>
<dbReference type="Proteomes" id="UP000270342">
    <property type="component" value="Unassembled WGS sequence"/>
</dbReference>
<name>A0A494XFF3_9BURK</name>
<protein>
    <submittedName>
        <fullName evidence="2">Uncharacterized protein</fullName>
    </submittedName>
</protein>
<dbReference type="EMBL" id="RBZU01000011">
    <property type="protein sequence ID" value="RKP48602.1"/>
    <property type="molecule type" value="Genomic_DNA"/>
</dbReference>
<keyword evidence="3" id="KW-1185">Reference proteome</keyword>
<evidence type="ECO:0000313" key="3">
    <source>
        <dbReference type="Proteomes" id="UP000270342"/>
    </source>
</evidence>
<dbReference type="RefSeq" id="WP_121089181.1">
    <property type="nucleotide sequence ID" value="NZ_RBZU01000011.1"/>
</dbReference>
<dbReference type="AlphaFoldDB" id="A0A494XFF3"/>
<feature type="compositionally biased region" description="Polar residues" evidence="1">
    <location>
        <begin position="1"/>
        <end position="18"/>
    </location>
</feature>
<organism evidence="2 3">
    <name type="scientific">Pararobbsia silviterrae</name>
    <dbReference type="NCBI Taxonomy" id="1792498"/>
    <lineage>
        <taxon>Bacteria</taxon>
        <taxon>Pseudomonadati</taxon>
        <taxon>Pseudomonadota</taxon>
        <taxon>Betaproteobacteria</taxon>
        <taxon>Burkholderiales</taxon>
        <taxon>Burkholderiaceae</taxon>
        <taxon>Pararobbsia</taxon>
    </lineage>
</organism>
<sequence>MPIQSITPYSAARIQTSPGHAVSPPLDGLNVTGIHSIPSADAPMSNLSKRDTDILTRTLASGRIETMSYADYAKAFDMSPEQASGDGEPIEHGARPARSAPAELKAGRASRGEAIRIKLSEFHREVTRQDGELRCRRATGFRKLNMNEGRESRIRIAVSKTATALSIAASRSAGFSMRILGVTHSKIRCLALGLPVTEVHLCRVTLDPRDRPVGRQFLDLRFDPEGANDPIDFKTCYR</sequence>
<feature type="region of interest" description="Disordered" evidence="1">
    <location>
        <begin position="79"/>
        <end position="107"/>
    </location>
</feature>
<feature type="region of interest" description="Disordered" evidence="1">
    <location>
        <begin position="1"/>
        <end position="27"/>
    </location>
</feature>
<evidence type="ECO:0000313" key="2">
    <source>
        <dbReference type="EMBL" id="RKP48602.1"/>
    </source>
</evidence>
<evidence type="ECO:0000256" key="1">
    <source>
        <dbReference type="SAM" id="MobiDB-lite"/>
    </source>
</evidence>
<comment type="caution">
    <text evidence="2">The sequence shown here is derived from an EMBL/GenBank/DDBJ whole genome shotgun (WGS) entry which is preliminary data.</text>
</comment>